<evidence type="ECO:0000313" key="2">
    <source>
        <dbReference type="WBParaSite" id="Hba_08987"/>
    </source>
</evidence>
<reference evidence="2" key="1">
    <citation type="submission" date="2016-11" db="UniProtKB">
        <authorList>
            <consortium name="WormBaseParasite"/>
        </authorList>
    </citation>
    <scope>IDENTIFICATION</scope>
</reference>
<name>A0A1I7WV04_HETBA</name>
<protein>
    <submittedName>
        <fullName evidence="2">Ovule protein</fullName>
    </submittedName>
</protein>
<evidence type="ECO:0000313" key="1">
    <source>
        <dbReference type="Proteomes" id="UP000095283"/>
    </source>
</evidence>
<dbReference type="AlphaFoldDB" id="A0A1I7WV04"/>
<dbReference type="WBParaSite" id="Hba_08987">
    <property type="protein sequence ID" value="Hba_08987"/>
    <property type="gene ID" value="Hba_08987"/>
</dbReference>
<accession>A0A1I7WV04</accession>
<dbReference type="Proteomes" id="UP000095283">
    <property type="component" value="Unplaced"/>
</dbReference>
<keyword evidence="1" id="KW-1185">Reference proteome</keyword>
<organism evidence="1 2">
    <name type="scientific">Heterorhabditis bacteriophora</name>
    <name type="common">Entomopathogenic nematode worm</name>
    <dbReference type="NCBI Taxonomy" id="37862"/>
    <lineage>
        <taxon>Eukaryota</taxon>
        <taxon>Metazoa</taxon>
        <taxon>Ecdysozoa</taxon>
        <taxon>Nematoda</taxon>
        <taxon>Chromadorea</taxon>
        <taxon>Rhabditida</taxon>
        <taxon>Rhabditina</taxon>
        <taxon>Rhabditomorpha</taxon>
        <taxon>Strongyloidea</taxon>
        <taxon>Heterorhabditidae</taxon>
        <taxon>Heterorhabditis</taxon>
    </lineage>
</organism>
<sequence>MDLERQEGNIYILLCRLDYIICNCKSKSCLLIKYVIINLSFHNNWLRGVPGSNCLTWLKDTPFMFHQMHRRTFWRECSGSTNECVCLGLSYIIHC</sequence>
<proteinExistence type="predicted"/>